<dbReference type="GO" id="GO:0042025">
    <property type="term" value="C:host cell nucleus"/>
    <property type="evidence" value="ECO:0007669"/>
    <property type="project" value="UniProtKB-SubCell"/>
</dbReference>
<keyword evidence="3" id="KW-1048">Host nucleus</keyword>
<dbReference type="GO" id="GO:0004519">
    <property type="term" value="F:endonuclease activity"/>
    <property type="evidence" value="ECO:0007669"/>
    <property type="project" value="UniProtKB-KW"/>
</dbReference>
<dbReference type="GO" id="GO:0004386">
    <property type="term" value="F:helicase activity"/>
    <property type="evidence" value="ECO:0007669"/>
    <property type="project" value="UniProtKB-KW"/>
</dbReference>
<evidence type="ECO:0000313" key="17">
    <source>
        <dbReference type="EMBL" id="QTE03314.1"/>
    </source>
</evidence>
<keyword evidence="15" id="KW-0238">DNA-binding</keyword>
<evidence type="ECO:0000259" key="16">
    <source>
        <dbReference type="PROSITE" id="PS52020"/>
    </source>
</evidence>
<evidence type="ECO:0000256" key="1">
    <source>
        <dbReference type="ARBA" id="ARBA00001946"/>
    </source>
</evidence>
<evidence type="ECO:0000256" key="6">
    <source>
        <dbReference type="ARBA" id="ARBA00022705"/>
    </source>
</evidence>
<evidence type="ECO:0000256" key="3">
    <source>
        <dbReference type="ARBA" id="ARBA00022562"/>
    </source>
</evidence>
<keyword evidence="6" id="KW-0235">DNA replication</keyword>
<comment type="subcellular location">
    <subcellularLocation>
        <location evidence="2">Host nucleus</location>
    </subcellularLocation>
</comment>
<keyword evidence="7" id="KW-0540">Nuclease</keyword>
<keyword evidence="13" id="KW-0067">ATP-binding</keyword>
<name>A0A8A4XC28_9CIRC</name>
<dbReference type="InterPro" id="IPR049912">
    <property type="entry name" value="CRESS_DNA_REP"/>
</dbReference>
<organism evidence="17">
    <name type="scientific">Fringilla montifringilla Circoviridae sp</name>
    <dbReference type="NCBI Taxonomy" id="2815000"/>
    <lineage>
        <taxon>Viruses</taxon>
        <taxon>Monodnaviria</taxon>
        <taxon>Shotokuvirae</taxon>
        <taxon>Cressdnaviricota</taxon>
        <taxon>Arfiviricetes</taxon>
        <taxon>Cirlivirales</taxon>
        <taxon>Circoviridae</taxon>
    </lineage>
</organism>
<proteinExistence type="predicted"/>
<dbReference type="GO" id="GO:0005524">
    <property type="term" value="F:ATP binding"/>
    <property type="evidence" value="ECO:0007669"/>
    <property type="project" value="UniProtKB-KW"/>
</dbReference>
<evidence type="ECO:0000256" key="14">
    <source>
        <dbReference type="ARBA" id="ARBA00023124"/>
    </source>
</evidence>
<accession>A0A8A4XC28</accession>
<evidence type="ECO:0000256" key="4">
    <source>
        <dbReference type="ARBA" id="ARBA00022679"/>
    </source>
</evidence>
<keyword evidence="4" id="KW-0808">Transferase</keyword>
<evidence type="ECO:0000256" key="9">
    <source>
        <dbReference type="ARBA" id="ARBA00022741"/>
    </source>
</evidence>
<keyword evidence="5" id="KW-0548">Nucleotidyltransferase</keyword>
<evidence type="ECO:0000256" key="13">
    <source>
        <dbReference type="ARBA" id="ARBA00022840"/>
    </source>
</evidence>
<dbReference type="EMBL" id="MW182726">
    <property type="protein sequence ID" value="QTE03314.1"/>
    <property type="molecule type" value="Genomic_DNA"/>
</dbReference>
<dbReference type="Gene3D" id="3.40.1310.20">
    <property type="match status" value="1"/>
</dbReference>
<dbReference type="Pfam" id="PF02407">
    <property type="entry name" value="Viral_Rep"/>
    <property type="match status" value="1"/>
</dbReference>
<feature type="domain" description="CRESS-DNA virus Rep endonuclease" evidence="16">
    <location>
        <begin position="5"/>
        <end position="109"/>
    </location>
</feature>
<dbReference type="GO" id="GO:0006260">
    <property type="term" value="P:DNA replication"/>
    <property type="evidence" value="ECO:0007669"/>
    <property type="project" value="UniProtKB-KW"/>
</dbReference>
<keyword evidence="8" id="KW-0479">Metal-binding</keyword>
<reference evidence="17" key="1">
    <citation type="submission" date="2020-10" db="EMBL/GenBank/DDBJ databases">
        <title>Cress DNA virus dark matter in the feces of wild birds.</title>
        <authorList>
            <person name="Yang S."/>
            <person name="Zhang W."/>
        </authorList>
    </citation>
    <scope>NUCLEOTIDE SEQUENCE</scope>
    <source>
        <strain evidence="17">Brb26cir1</strain>
    </source>
</reference>
<evidence type="ECO:0000256" key="8">
    <source>
        <dbReference type="ARBA" id="ARBA00022723"/>
    </source>
</evidence>
<evidence type="ECO:0000256" key="7">
    <source>
        <dbReference type="ARBA" id="ARBA00022722"/>
    </source>
</evidence>
<evidence type="ECO:0000256" key="2">
    <source>
        <dbReference type="ARBA" id="ARBA00004147"/>
    </source>
</evidence>
<keyword evidence="9" id="KW-0547">Nucleotide-binding</keyword>
<dbReference type="GO" id="GO:0016787">
    <property type="term" value="F:hydrolase activity"/>
    <property type="evidence" value="ECO:0007669"/>
    <property type="project" value="UniProtKB-KW"/>
</dbReference>
<dbReference type="GO" id="GO:0003677">
    <property type="term" value="F:DNA binding"/>
    <property type="evidence" value="ECO:0007669"/>
    <property type="project" value="UniProtKB-KW"/>
</dbReference>
<dbReference type="PROSITE" id="PS52020">
    <property type="entry name" value="CRESS_DNA_REP"/>
    <property type="match status" value="1"/>
</dbReference>
<evidence type="ECO:0000256" key="15">
    <source>
        <dbReference type="ARBA" id="ARBA00023125"/>
    </source>
</evidence>
<keyword evidence="11" id="KW-0378">Hydrolase</keyword>
<evidence type="ECO:0000256" key="12">
    <source>
        <dbReference type="ARBA" id="ARBA00022806"/>
    </source>
</evidence>
<sequence>MRTVYTQSTNWCFTINNPTDNDYLLLNEYGATQAKYLIFSDEVGSNGTPHIQGYVVLPKRLRTSSVSKLFPRAHLEASKGTAQQASDYCRGGGSTGKPPSANVVVYGTISNVPGKTNLYESFRDWVLEQPTKPSAALVAYKYPSLFLRNGRTQTFIDAIYPQEVVPSPAYRDYQQRLVDRLSEPACTRKVIFVVDPAGNSGKSWFSNAYYRSNPLSTQILSVGRIEDVTYAIDITKSVFFFDVPRSRMEHFQYSVVEQLKDSRIFVTKYESRVNWLLYVPHVVVMCNEYPDMLKLSKDRYEIIVWNHEVVN</sequence>
<dbReference type="GO" id="GO:0046872">
    <property type="term" value="F:metal ion binding"/>
    <property type="evidence" value="ECO:0007669"/>
    <property type="project" value="UniProtKB-KW"/>
</dbReference>
<keyword evidence="12" id="KW-0347">Helicase</keyword>
<comment type="cofactor">
    <cofactor evidence="1">
        <name>Mg(2+)</name>
        <dbReference type="ChEBI" id="CHEBI:18420"/>
    </cofactor>
</comment>
<evidence type="ECO:0000256" key="5">
    <source>
        <dbReference type="ARBA" id="ARBA00022695"/>
    </source>
</evidence>
<evidence type="ECO:0000256" key="10">
    <source>
        <dbReference type="ARBA" id="ARBA00022759"/>
    </source>
</evidence>
<keyword evidence="10" id="KW-0255">Endonuclease</keyword>
<evidence type="ECO:0000256" key="11">
    <source>
        <dbReference type="ARBA" id="ARBA00022801"/>
    </source>
</evidence>
<keyword evidence="14" id="KW-0190">Covalent protein-DNA linkage</keyword>
<dbReference type="GO" id="GO:0016779">
    <property type="term" value="F:nucleotidyltransferase activity"/>
    <property type="evidence" value="ECO:0007669"/>
    <property type="project" value="UniProtKB-KW"/>
</dbReference>
<protein>
    <submittedName>
        <fullName evidence="17">Replication-associated protein</fullName>
    </submittedName>
</protein>